<name>A0A066X9X7_COLSU</name>
<dbReference type="Proteomes" id="UP000027238">
    <property type="component" value="Unassembled WGS sequence"/>
</dbReference>
<dbReference type="eggNOG" id="ENOG502RMC9">
    <property type="taxonomic scope" value="Eukaryota"/>
</dbReference>
<accession>A0A066X9X7</accession>
<comment type="caution">
    <text evidence="3">The sequence shown here is derived from an EMBL/GenBank/DDBJ whole genome shotgun (WGS) entry which is preliminary data.</text>
</comment>
<keyword evidence="4" id="KW-1185">Reference proteome</keyword>
<dbReference type="AlphaFoldDB" id="A0A066X9X7"/>
<reference evidence="4" key="1">
    <citation type="journal article" date="2014" name="Genome Announc.">
        <title>Draft genome sequence of Colletotrichum sublineola, a destructive pathogen of cultivated sorghum.</title>
        <authorList>
            <person name="Baroncelli R."/>
            <person name="Sanz-Martin J.M."/>
            <person name="Rech G.E."/>
            <person name="Sukno S.A."/>
            <person name="Thon M.R."/>
        </authorList>
    </citation>
    <scope>NUCLEOTIDE SEQUENCE [LARGE SCALE GENOMIC DNA]</scope>
    <source>
        <strain evidence="4">TX430BB</strain>
    </source>
</reference>
<dbReference type="HOGENOM" id="CLU_039755_1_1_1"/>
<feature type="region of interest" description="Disordered" evidence="1">
    <location>
        <begin position="361"/>
        <end position="388"/>
    </location>
</feature>
<feature type="domain" description="HNH nuclease" evidence="2">
    <location>
        <begin position="149"/>
        <end position="231"/>
    </location>
</feature>
<dbReference type="InterPro" id="IPR003615">
    <property type="entry name" value="HNH_nuc"/>
</dbReference>
<dbReference type="OrthoDB" id="4851182at2759"/>
<protein>
    <recommendedName>
        <fullName evidence="2">HNH nuclease domain-containing protein</fullName>
    </recommendedName>
</protein>
<organism evidence="3 4">
    <name type="scientific">Colletotrichum sublineola</name>
    <name type="common">Sorghum anthracnose fungus</name>
    <dbReference type="NCBI Taxonomy" id="1173701"/>
    <lineage>
        <taxon>Eukaryota</taxon>
        <taxon>Fungi</taxon>
        <taxon>Dikarya</taxon>
        <taxon>Ascomycota</taxon>
        <taxon>Pezizomycotina</taxon>
        <taxon>Sordariomycetes</taxon>
        <taxon>Hypocreomycetidae</taxon>
        <taxon>Glomerellales</taxon>
        <taxon>Glomerellaceae</taxon>
        <taxon>Colletotrichum</taxon>
        <taxon>Colletotrichum graminicola species complex</taxon>
    </lineage>
</organism>
<dbReference type="Pfam" id="PF13391">
    <property type="entry name" value="HNH_2"/>
    <property type="match status" value="1"/>
</dbReference>
<proteinExistence type="predicted"/>
<gene>
    <name evidence="3" type="ORF">CSUB01_02268</name>
</gene>
<evidence type="ECO:0000259" key="2">
    <source>
        <dbReference type="Pfam" id="PF13391"/>
    </source>
</evidence>
<evidence type="ECO:0000313" key="3">
    <source>
        <dbReference type="EMBL" id="KDN62551.1"/>
    </source>
</evidence>
<evidence type="ECO:0000313" key="4">
    <source>
        <dbReference type="Proteomes" id="UP000027238"/>
    </source>
</evidence>
<evidence type="ECO:0000256" key="1">
    <source>
        <dbReference type="SAM" id="MobiDB-lite"/>
    </source>
</evidence>
<sequence length="388" mass="43644">MASATSKQFTGNQPAGTQAKINRTCDLIRAFYTDQSGEHHPTAVDEATLQTFLTSDKICSPRLRPSDYLDDYRTKISLITQMRALVQNDVHESGKLQMSVKGIPQLLRIFRGTNSDISTKDNSNTPKKVVYQRDKSEVSFTLRRDKELCVITGTLHPQVCHIFPFSSLNHQERTKSCLLGMTKLWGEDRVIKLNSQLVNDGTGKNIVDTAANMISLSPQLHAWWSRGYFALEPMEAPEPVEVQTTTPTRSTFKTAWRIKLRFHWLQKTGIFNLLSTVNYSDDPVTKFEDLGCNLNIVDARTWRPVESGQVITITADSPEHLPNYDILLLQWDLLRMWRLSGGADPSKYPFDDEYDSDEEIGVIGSGPIQGSATAIENDQDQDLPFSGG</sequence>
<dbReference type="EMBL" id="JMSE01001324">
    <property type="protein sequence ID" value="KDN62551.1"/>
    <property type="molecule type" value="Genomic_DNA"/>
</dbReference>